<dbReference type="HOGENOM" id="CLU_2830840_0_0_1"/>
<dbReference type="Proteomes" id="UP000053841">
    <property type="component" value="Unassembled WGS sequence"/>
</dbReference>
<organism evidence="1 2">
    <name type="scientific">Cochliobolus carbonum (strain 26-R-13)</name>
    <name type="common">Maize leaf spot fungus</name>
    <name type="synonym">Bipolaris zeicola</name>
    <dbReference type="NCBI Taxonomy" id="930089"/>
    <lineage>
        <taxon>Eukaryota</taxon>
        <taxon>Fungi</taxon>
        <taxon>Dikarya</taxon>
        <taxon>Ascomycota</taxon>
        <taxon>Pezizomycotina</taxon>
        <taxon>Dothideomycetes</taxon>
        <taxon>Pleosporomycetidae</taxon>
        <taxon>Pleosporales</taxon>
        <taxon>Pleosporineae</taxon>
        <taxon>Pleosporaceae</taxon>
        <taxon>Bipolaris</taxon>
    </lineage>
</organism>
<proteinExistence type="predicted"/>
<name>W6XVH4_COCC2</name>
<evidence type="ECO:0000313" key="2">
    <source>
        <dbReference type="Proteomes" id="UP000053841"/>
    </source>
</evidence>
<dbReference type="GeneID" id="19143259"/>
<feature type="non-terminal residue" evidence="1">
    <location>
        <position position="66"/>
    </location>
</feature>
<accession>W6XVH4</accession>
<dbReference type="RefSeq" id="XP_007715944.1">
    <property type="nucleotide sequence ID" value="XM_007717754.1"/>
</dbReference>
<protein>
    <submittedName>
        <fullName evidence="1">Uncharacterized protein</fullName>
    </submittedName>
</protein>
<evidence type="ECO:0000313" key="1">
    <source>
        <dbReference type="EMBL" id="EUC29738.1"/>
    </source>
</evidence>
<gene>
    <name evidence="1" type="ORF">COCCADRAFT_105722</name>
</gene>
<reference evidence="1 2" key="1">
    <citation type="journal article" date="2013" name="PLoS Genet.">
        <title>Comparative genome structure, secondary metabolite, and effector coding capacity across Cochliobolus pathogens.</title>
        <authorList>
            <person name="Condon B.J."/>
            <person name="Leng Y."/>
            <person name="Wu D."/>
            <person name="Bushley K.E."/>
            <person name="Ohm R.A."/>
            <person name="Otillar R."/>
            <person name="Martin J."/>
            <person name="Schackwitz W."/>
            <person name="Grimwood J."/>
            <person name="MohdZainudin N."/>
            <person name="Xue C."/>
            <person name="Wang R."/>
            <person name="Manning V.A."/>
            <person name="Dhillon B."/>
            <person name="Tu Z.J."/>
            <person name="Steffenson B.J."/>
            <person name="Salamov A."/>
            <person name="Sun H."/>
            <person name="Lowry S."/>
            <person name="LaButti K."/>
            <person name="Han J."/>
            <person name="Copeland A."/>
            <person name="Lindquist E."/>
            <person name="Barry K."/>
            <person name="Schmutz J."/>
            <person name="Baker S.E."/>
            <person name="Ciuffetti L.M."/>
            <person name="Grigoriev I.V."/>
            <person name="Zhong S."/>
            <person name="Turgeon B.G."/>
        </authorList>
    </citation>
    <scope>NUCLEOTIDE SEQUENCE [LARGE SCALE GENOMIC DNA]</scope>
    <source>
        <strain evidence="1 2">26-R-13</strain>
    </source>
</reference>
<dbReference type="EMBL" id="KI964731">
    <property type="protein sequence ID" value="EUC29738.1"/>
    <property type="molecule type" value="Genomic_DNA"/>
</dbReference>
<sequence length="66" mass="7115">MCDPETRLSGTNAVLRCPTASSTIPTISKKSKEEEAAAHKDYIQIIEDNSIVIYSDASKTKDGDGI</sequence>
<dbReference type="AlphaFoldDB" id="W6XVH4"/>
<dbReference type="KEGG" id="bze:COCCADRAFT_105722"/>
<keyword evidence="2" id="KW-1185">Reference proteome</keyword>